<accession>A0A1W9Z340</accession>
<name>A0A1W9Z340_MYCBA</name>
<comment type="caution">
    <text evidence="11">The sequence shown here is derived from an EMBL/GenBank/DDBJ whole genome shotgun (WGS) entry which is preliminary data.</text>
</comment>
<comment type="similarity">
    <text evidence="8">Belongs to the glycosyltransferase 2 family. CrtQ subfamily.</text>
</comment>
<dbReference type="PANTHER" id="PTHR43646">
    <property type="entry name" value="GLYCOSYLTRANSFERASE"/>
    <property type="match status" value="1"/>
</dbReference>
<evidence type="ECO:0000256" key="7">
    <source>
        <dbReference type="ARBA" id="ARBA00037904"/>
    </source>
</evidence>
<dbReference type="Pfam" id="PF00535">
    <property type="entry name" value="Glycos_transf_2"/>
    <property type="match status" value="1"/>
</dbReference>
<evidence type="ECO:0000256" key="5">
    <source>
        <dbReference type="ARBA" id="ARBA00023136"/>
    </source>
</evidence>
<evidence type="ECO:0000256" key="1">
    <source>
        <dbReference type="ARBA" id="ARBA00004236"/>
    </source>
</evidence>
<evidence type="ECO:0000256" key="6">
    <source>
        <dbReference type="ARBA" id="ARBA00037281"/>
    </source>
</evidence>
<dbReference type="CDD" id="cd00761">
    <property type="entry name" value="Glyco_tranf_GTA_type"/>
    <property type="match status" value="1"/>
</dbReference>
<dbReference type="InterPro" id="IPR001173">
    <property type="entry name" value="Glyco_trans_2-like"/>
</dbReference>
<dbReference type="InterPro" id="IPR029044">
    <property type="entry name" value="Nucleotide-diphossugar_trans"/>
</dbReference>
<evidence type="ECO:0000256" key="2">
    <source>
        <dbReference type="ARBA" id="ARBA00022475"/>
    </source>
</evidence>
<feature type="domain" description="Glycosyltransferase 2-like" evidence="10">
    <location>
        <begin position="9"/>
        <end position="146"/>
    </location>
</feature>
<proteinExistence type="inferred from homology"/>
<evidence type="ECO:0000256" key="3">
    <source>
        <dbReference type="ARBA" id="ARBA00022676"/>
    </source>
</evidence>
<evidence type="ECO:0000313" key="11">
    <source>
        <dbReference type="EMBL" id="ORA06756.1"/>
    </source>
</evidence>
<dbReference type="Gene3D" id="3.90.550.10">
    <property type="entry name" value="Spore Coat Polysaccharide Biosynthesis Protein SpsA, Chain A"/>
    <property type="match status" value="1"/>
</dbReference>
<keyword evidence="3" id="KW-0328">Glycosyltransferase</keyword>
<evidence type="ECO:0000256" key="4">
    <source>
        <dbReference type="ARBA" id="ARBA00022679"/>
    </source>
</evidence>
<comment type="pathway">
    <text evidence="7">Carotenoid biosynthesis; staphyloxanthin biosynthesis; staphyloxanthin from farnesyl diphosphate: step 4/5.</text>
</comment>
<dbReference type="SUPFAM" id="SSF53448">
    <property type="entry name" value="Nucleotide-diphospho-sugar transferases"/>
    <property type="match status" value="1"/>
</dbReference>
<protein>
    <recommendedName>
        <fullName evidence="9">4,4'-diaponeurosporenoate glycosyltransferase</fullName>
    </recommendedName>
</protein>
<keyword evidence="4" id="KW-0808">Transferase</keyword>
<dbReference type="EMBL" id="MVHJ01000002">
    <property type="protein sequence ID" value="ORA06756.1"/>
    <property type="molecule type" value="Genomic_DNA"/>
</dbReference>
<evidence type="ECO:0000256" key="8">
    <source>
        <dbReference type="ARBA" id="ARBA00038120"/>
    </source>
</evidence>
<dbReference type="GO" id="GO:0016757">
    <property type="term" value="F:glycosyltransferase activity"/>
    <property type="evidence" value="ECO:0007669"/>
    <property type="project" value="UniProtKB-KW"/>
</dbReference>
<reference evidence="11 12" key="1">
    <citation type="submission" date="2017-02" db="EMBL/GenBank/DDBJ databases">
        <title>The new phylogeny of genus Mycobacterium.</title>
        <authorList>
            <person name="Tortoli E."/>
            <person name="Trovato A."/>
            <person name="Cirillo D.M."/>
        </authorList>
    </citation>
    <scope>NUCLEOTIDE SEQUENCE [LARGE SCALE GENOMIC DNA]</scope>
    <source>
        <strain evidence="11 12">DSM 45578</strain>
    </source>
</reference>
<keyword evidence="12" id="KW-1185">Reference proteome</keyword>
<comment type="function">
    <text evidence="6">Catalyzes the glycosylation of 4,4'-diaponeurosporenoate, i.e. the esterification of glucose at the C1'' position with the carboxyl group of 4,4'-diaponeurosporenic acid, to form glycosyl-4,4'-diaponeurosporenoate. This is a step in the biosynthesis of staphyloxanthin, an orange pigment present in most staphylococci strains.</text>
</comment>
<comment type="subcellular location">
    <subcellularLocation>
        <location evidence="1">Cell membrane</location>
    </subcellularLocation>
</comment>
<gene>
    <name evidence="11" type="ORF">BST17_03720</name>
</gene>
<evidence type="ECO:0000313" key="12">
    <source>
        <dbReference type="Proteomes" id="UP000192366"/>
    </source>
</evidence>
<dbReference type="Proteomes" id="UP000192366">
    <property type="component" value="Unassembled WGS sequence"/>
</dbReference>
<evidence type="ECO:0000256" key="9">
    <source>
        <dbReference type="ARBA" id="ARBA00040345"/>
    </source>
</evidence>
<dbReference type="PANTHER" id="PTHR43646:SF2">
    <property type="entry name" value="GLYCOSYLTRANSFERASE 2-LIKE DOMAIN-CONTAINING PROTEIN"/>
    <property type="match status" value="1"/>
</dbReference>
<keyword evidence="5" id="KW-0472">Membrane</keyword>
<evidence type="ECO:0000259" key="10">
    <source>
        <dbReference type="Pfam" id="PF00535"/>
    </source>
</evidence>
<keyword evidence="2" id="KW-1003">Cell membrane</keyword>
<dbReference type="AlphaFoldDB" id="A0A1W9Z340"/>
<dbReference type="RefSeq" id="WP_083055569.1">
    <property type="nucleotide sequence ID" value="NZ_JACKVM010000008.1"/>
</dbReference>
<dbReference type="GO" id="GO:0005886">
    <property type="term" value="C:plasma membrane"/>
    <property type="evidence" value="ECO:0007669"/>
    <property type="project" value="UniProtKB-SubCell"/>
</dbReference>
<organism evidence="11 12">
    <name type="scientific">Mycolicibacterium bacteremicum</name>
    <name type="common">Mycobacterium bacteremicum</name>
    <dbReference type="NCBI Taxonomy" id="564198"/>
    <lineage>
        <taxon>Bacteria</taxon>
        <taxon>Bacillati</taxon>
        <taxon>Actinomycetota</taxon>
        <taxon>Actinomycetes</taxon>
        <taxon>Mycobacteriales</taxon>
        <taxon>Mycobacteriaceae</taxon>
        <taxon>Mycolicibacterium</taxon>
    </lineage>
</organism>
<dbReference type="STRING" id="564198.BST17_03720"/>
<sequence length="234" mass="24917">MSAIRHVEVVIPAQDEQERIGDCVGSVSAAVDALRSERPEISCGITVVLDCCTDDTGAVALELGARLLSSDACQVGAARQAGTADAIDRAAASGIDASALWIACTDADTVVPRHWLSRQIEFAGNGNDAVIGTVTPTDVSPEVYRRWLREHDLTEGHSHVHGANLGFTADVYLRAGGFRQSESREDVGLVERIRVLTSRWVATHETSVRTSGRTESRVQGGFASFLGELSAEAT</sequence>